<dbReference type="Gene3D" id="3.30.1330.10">
    <property type="entry name" value="PurM-like, N-terminal domain"/>
    <property type="match status" value="1"/>
</dbReference>
<protein>
    <submittedName>
        <fullName evidence="9">Selenophosphate synthase</fullName>
    </submittedName>
</protein>
<feature type="domain" description="FAD/NAD(P)-binding" evidence="8">
    <location>
        <begin position="10"/>
        <end position="303"/>
    </location>
</feature>
<dbReference type="InterPro" id="IPR036676">
    <property type="entry name" value="PurM-like_C_sf"/>
</dbReference>
<gene>
    <name evidence="9" type="ORF">SAMN04488011_105226</name>
</gene>
<dbReference type="PANTHER" id="PTHR10256">
    <property type="entry name" value="SELENIDE, WATER DIKINASE"/>
    <property type="match status" value="1"/>
</dbReference>
<keyword evidence="1" id="KW-0808">Transferase</keyword>
<keyword evidence="3" id="KW-0418">Kinase</keyword>
<dbReference type="AlphaFoldDB" id="A0A1H8IFV2"/>
<dbReference type="EMBL" id="FOCM01000005">
    <property type="protein sequence ID" value="SEN67700.1"/>
    <property type="molecule type" value="Genomic_DNA"/>
</dbReference>
<dbReference type="SUPFAM" id="SSF51905">
    <property type="entry name" value="FAD/NAD(P)-binding domain"/>
    <property type="match status" value="2"/>
</dbReference>
<keyword evidence="4" id="KW-0067">ATP-binding</keyword>
<dbReference type="Pfam" id="PF00586">
    <property type="entry name" value="AIRS"/>
    <property type="match status" value="1"/>
</dbReference>
<dbReference type="InterPro" id="IPR017584">
    <property type="entry name" value="Pyridine_nucleo_diS_OxRdtase_N"/>
</dbReference>
<evidence type="ECO:0000259" key="6">
    <source>
        <dbReference type="Pfam" id="PF00586"/>
    </source>
</evidence>
<feature type="domain" description="PurM-like C-terminal" evidence="7">
    <location>
        <begin position="549"/>
        <end position="715"/>
    </location>
</feature>
<evidence type="ECO:0000259" key="7">
    <source>
        <dbReference type="Pfam" id="PF02769"/>
    </source>
</evidence>
<dbReference type="InterPro" id="IPR023753">
    <property type="entry name" value="FAD/NAD-binding_dom"/>
</dbReference>
<dbReference type="SUPFAM" id="SSF56042">
    <property type="entry name" value="PurM C-terminal domain-like"/>
    <property type="match status" value="1"/>
</dbReference>
<evidence type="ECO:0000256" key="2">
    <source>
        <dbReference type="ARBA" id="ARBA00022741"/>
    </source>
</evidence>
<proteinExistence type="predicted"/>
<keyword evidence="5" id="KW-0711">Selenium</keyword>
<feature type="domain" description="PurM-like N-terminal" evidence="6">
    <location>
        <begin position="429"/>
        <end position="537"/>
    </location>
</feature>
<dbReference type="NCBIfam" id="TIGR00476">
    <property type="entry name" value="selD"/>
    <property type="match status" value="1"/>
</dbReference>
<dbReference type="OrthoDB" id="9767928at2"/>
<keyword evidence="2" id="KW-0547">Nucleotide-binding</keyword>
<evidence type="ECO:0000313" key="10">
    <source>
        <dbReference type="Proteomes" id="UP000199372"/>
    </source>
</evidence>
<reference evidence="10" key="1">
    <citation type="submission" date="2016-10" db="EMBL/GenBank/DDBJ databases">
        <authorList>
            <person name="Varghese N."/>
            <person name="Submissions S."/>
        </authorList>
    </citation>
    <scope>NUCLEOTIDE SEQUENCE [LARGE SCALE GENOMIC DNA]</scope>
    <source>
        <strain evidence="10">DSM 26893</strain>
    </source>
</reference>
<dbReference type="GO" id="GO:0005524">
    <property type="term" value="F:ATP binding"/>
    <property type="evidence" value="ECO:0007669"/>
    <property type="project" value="UniProtKB-KW"/>
</dbReference>
<evidence type="ECO:0000256" key="4">
    <source>
        <dbReference type="ARBA" id="ARBA00022840"/>
    </source>
</evidence>
<evidence type="ECO:0000259" key="8">
    <source>
        <dbReference type="Pfam" id="PF07992"/>
    </source>
</evidence>
<dbReference type="Pfam" id="PF07992">
    <property type="entry name" value="Pyr_redox_2"/>
    <property type="match status" value="1"/>
</dbReference>
<dbReference type="Pfam" id="PF02769">
    <property type="entry name" value="AIRS_C"/>
    <property type="match status" value="1"/>
</dbReference>
<dbReference type="InterPro" id="IPR010918">
    <property type="entry name" value="PurM-like_C_dom"/>
</dbReference>
<dbReference type="InterPro" id="IPR016188">
    <property type="entry name" value="PurM-like_N"/>
</dbReference>
<evidence type="ECO:0000313" key="9">
    <source>
        <dbReference type="EMBL" id="SEN67700.1"/>
    </source>
</evidence>
<accession>A0A1H8IFV2</accession>
<dbReference type="GO" id="GO:0016260">
    <property type="term" value="P:selenocysteine biosynthetic process"/>
    <property type="evidence" value="ECO:0007669"/>
    <property type="project" value="TreeGrafter"/>
</dbReference>
<dbReference type="Gene3D" id="3.50.50.100">
    <property type="match status" value="1"/>
</dbReference>
<dbReference type="CDD" id="cd02195">
    <property type="entry name" value="SelD"/>
    <property type="match status" value="1"/>
</dbReference>
<dbReference type="GO" id="GO:0016491">
    <property type="term" value="F:oxidoreductase activity"/>
    <property type="evidence" value="ECO:0007669"/>
    <property type="project" value="InterPro"/>
</dbReference>
<sequence length="721" mass="74587">MHPQWPATRDLVLIGGGHAHALVLRKWGMDPLPGARLTLINPGPTAPYTGMLPGFVAGHYDRDTLEIDLVRLARFAGARLILGHATGIDRGLGEIAVDDAILGPRRVGYDVASVDIGIHSDMPALPGFEMHGVAAKPLGSFAARWAAHRDGPNRTAPKAVIGGGVGGVELAMAMSFGCGGAAVTVIDRGKALDGIGEGARRALLDAMAARNVTLIEQAEAAQVTAEGVVMEDGREIPARFVTGAAGAQPYDWLRGTGLELTDGFIAVDARLRSVTDPAIFAAGDCAHMTHAPRPKAGVFAVRQAPVLTQNLRAALGAGTTHRYDPQRDYLKLISTGGKAAVADKAGLRLSGRWLWRWKDHIDRKFMGKLSELPEMTPPRPPKEAATGLRALTEQAPCGGCAAKVAQSTLSHALAQLPVHARDDVETGAGDDAAILRMGETRQAITVDQLRSVTDDPALMAHIAAHHALGDCLAMGAAPQTALPILTLPRATPTLEARTLREVMAPAQAVFAAAGASIVGGHSATGAELAIGFAVTGLLDAAPLTLAGARPGDRLILTKPLGTGVVMAAAMTGDAPGPVVADTLRAMAAPQIEAARLLRGANAMTDVTGFGLAGHLIGMLEASGVAARLDLDALPILPGALDLVRSGTRSTLHAANRQVADRVEAPDDPRCELLYDPQTAGGLLAAVAVADAPDFMLNLKGAGYTANIIGKLTEGAPSIRVV</sequence>
<dbReference type="InterPro" id="IPR036188">
    <property type="entry name" value="FAD/NAD-bd_sf"/>
</dbReference>
<dbReference type="InterPro" id="IPR036921">
    <property type="entry name" value="PurM-like_N_sf"/>
</dbReference>
<dbReference type="RefSeq" id="WP_091845809.1">
    <property type="nucleotide sequence ID" value="NZ_FOCM01000005.1"/>
</dbReference>
<organism evidence="9 10">
    <name type="scientific">Palleronia pelagia</name>
    <dbReference type="NCBI Taxonomy" id="387096"/>
    <lineage>
        <taxon>Bacteria</taxon>
        <taxon>Pseudomonadati</taxon>
        <taxon>Pseudomonadota</taxon>
        <taxon>Alphaproteobacteria</taxon>
        <taxon>Rhodobacterales</taxon>
        <taxon>Roseobacteraceae</taxon>
        <taxon>Palleronia</taxon>
    </lineage>
</organism>
<dbReference type="Proteomes" id="UP000199372">
    <property type="component" value="Unassembled WGS sequence"/>
</dbReference>
<dbReference type="SUPFAM" id="SSF55326">
    <property type="entry name" value="PurM N-terminal domain-like"/>
    <property type="match status" value="1"/>
</dbReference>
<evidence type="ECO:0000256" key="5">
    <source>
        <dbReference type="ARBA" id="ARBA00023266"/>
    </source>
</evidence>
<dbReference type="PANTHER" id="PTHR10256:SF0">
    <property type="entry name" value="INACTIVE SELENIDE, WATER DIKINASE-LIKE PROTEIN-RELATED"/>
    <property type="match status" value="1"/>
</dbReference>
<keyword evidence="10" id="KW-1185">Reference proteome</keyword>
<evidence type="ECO:0000256" key="3">
    <source>
        <dbReference type="ARBA" id="ARBA00022777"/>
    </source>
</evidence>
<evidence type="ECO:0000256" key="1">
    <source>
        <dbReference type="ARBA" id="ARBA00022679"/>
    </source>
</evidence>
<dbReference type="NCBIfam" id="TIGR03169">
    <property type="entry name" value="Nterm_to_SelD"/>
    <property type="match status" value="1"/>
</dbReference>
<dbReference type="InterPro" id="IPR004536">
    <property type="entry name" value="SPS/SelD"/>
</dbReference>
<dbReference type="Gene3D" id="3.90.650.10">
    <property type="entry name" value="PurM-like C-terminal domain"/>
    <property type="match status" value="1"/>
</dbReference>
<name>A0A1H8IFV2_9RHOB</name>
<dbReference type="GO" id="GO:0004756">
    <property type="term" value="F:selenide, water dikinase activity"/>
    <property type="evidence" value="ECO:0007669"/>
    <property type="project" value="TreeGrafter"/>
</dbReference>
<dbReference type="GO" id="GO:0005737">
    <property type="term" value="C:cytoplasm"/>
    <property type="evidence" value="ECO:0007669"/>
    <property type="project" value="TreeGrafter"/>
</dbReference>